<dbReference type="Proteomes" id="UP000295765">
    <property type="component" value="Unassembled WGS sequence"/>
</dbReference>
<comment type="subcellular location">
    <subcellularLocation>
        <location evidence="2">Cell inner membrane</location>
        <topology evidence="2">Multi-pass membrane protein</topology>
    </subcellularLocation>
</comment>
<evidence type="ECO:0000259" key="18">
    <source>
        <dbReference type="Pfam" id="PF02233"/>
    </source>
</evidence>
<reference evidence="19 20" key="1">
    <citation type="submission" date="2019-03" db="EMBL/GenBank/DDBJ databases">
        <title>Genomic Encyclopedia of Type Strains, Phase IV (KMG-IV): sequencing the most valuable type-strain genomes for metagenomic binning, comparative biology and taxonomic classification.</title>
        <authorList>
            <person name="Goeker M."/>
        </authorList>
    </citation>
    <scope>NUCLEOTIDE SEQUENCE [LARGE SCALE GENOMIC DNA]</scope>
    <source>
        <strain evidence="19 20">DSM 25287</strain>
    </source>
</reference>
<keyword evidence="13 16" id="KW-0520">NAD</keyword>
<comment type="function">
    <text evidence="1 16">The transhydrogenation between NADH and NADP is coupled to respiration and ATP hydrolysis and functions as a proton pump across the membrane.</text>
</comment>
<dbReference type="RefSeq" id="WP_132546030.1">
    <property type="nucleotide sequence ID" value="NZ_SLWY01000050.1"/>
</dbReference>
<dbReference type="Gene3D" id="3.40.50.1220">
    <property type="entry name" value="TPP-binding domain"/>
    <property type="match status" value="1"/>
</dbReference>
<evidence type="ECO:0000256" key="1">
    <source>
        <dbReference type="ARBA" id="ARBA00003943"/>
    </source>
</evidence>
<feature type="transmembrane region" description="Helical" evidence="17">
    <location>
        <begin position="55"/>
        <end position="73"/>
    </location>
</feature>
<evidence type="ECO:0000256" key="3">
    <source>
        <dbReference type="ARBA" id="ARBA00007919"/>
    </source>
</evidence>
<evidence type="ECO:0000256" key="17">
    <source>
        <dbReference type="SAM" id="Phobius"/>
    </source>
</evidence>
<dbReference type="EMBL" id="SLWY01000050">
    <property type="protein sequence ID" value="TCO75428.1"/>
    <property type="molecule type" value="Genomic_DNA"/>
</dbReference>
<feature type="transmembrane region" description="Helical" evidence="17">
    <location>
        <begin position="206"/>
        <end position="225"/>
    </location>
</feature>
<dbReference type="AlphaFoldDB" id="A0A4R2KYR5"/>
<evidence type="ECO:0000256" key="15">
    <source>
        <dbReference type="ARBA" id="ARBA00048202"/>
    </source>
</evidence>
<dbReference type="InterPro" id="IPR029035">
    <property type="entry name" value="DHS-like_NAD/FAD-binding_dom"/>
</dbReference>
<keyword evidence="20" id="KW-1185">Reference proteome</keyword>
<dbReference type="Pfam" id="PF02233">
    <property type="entry name" value="PNTB"/>
    <property type="match status" value="1"/>
</dbReference>
<evidence type="ECO:0000256" key="6">
    <source>
        <dbReference type="ARBA" id="ARBA00014581"/>
    </source>
</evidence>
<comment type="caution">
    <text evidence="19">The sequence shown here is derived from an EMBL/GenBank/DDBJ whole genome shotgun (WGS) entry which is preliminary data.</text>
</comment>
<name>A0A4R2KYR5_9GAMM</name>
<feature type="transmembrane region" description="Helical" evidence="17">
    <location>
        <begin position="231"/>
        <end position="250"/>
    </location>
</feature>
<evidence type="ECO:0000256" key="14">
    <source>
        <dbReference type="ARBA" id="ARBA00023136"/>
    </source>
</evidence>
<feature type="transmembrane region" description="Helical" evidence="17">
    <location>
        <begin position="31"/>
        <end position="49"/>
    </location>
</feature>
<evidence type="ECO:0000256" key="9">
    <source>
        <dbReference type="ARBA" id="ARBA00022692"/>
    </source>
</evidence>
<evidence type="ECO:0000256" key="11">
    <source>
        <dbReference type="ARBA" id="ARBA00022967"/>
    </source>
</evidence>
<dbReference type="InterPro" id="IPR012136">
    <property type="entry name" value="NADH_DH_b"/>
</dbReference>
<accession>A0A4R2KYR5</accession>
<dbReference type="GO" id="GO:0008750">
    <property type="term" value="F:proton-translocating NAD(P)+ transhydrogenase activity"/>
    <property type="evidence" value="ECO:0007669"/>
    <property type="project" value="UniProtKB-EC"/>
</dbReference>
<evidence type="ECO:0000256" key="7">
    <source>
        <dbReference type="ARBA" id="ARBA00022475"/>
    </source>
</evidence>
<feature type="transmembrane region" description="Helical" evidence="17">
    <location>
        <begin position="155"/>
        <end position="173"/>
    </location>
</feature>
<evidence type="ECO:0000256" key="16">
    <source>
        <dbReference type="PIRNR" id="PIRNR000204"/>
    </source>
</evidence>
<evidence type="ECO:0000256" key="4">
    <source>
        <dbReference type="ARBA" id="ARBA00011870"/>
    </source>
</evidence>
<protein>
    <recommendedName>
        <fullName evidence="6 16">NAD(P) transhydrogenase subunit beta</fullName>
        <ecNumber evidence="5 16">7.1.1.1</ecNumber>
    </recommendedName>
    <alternativeName>
        <fullName evidence="16">Nicotinamide nucleotide transhydrogenase subunit beta</fullName>
    </alternativeName>
</protein>
<keyword evidence="11 16" id="KW-1278">Translocase</keyword>
<keyword evidence="9 17" id="KW-0812">Transmembrane</keyword>
<keyword evidence="8 16" id="KW-0997">Cell inner membrane</keyword>
<keyword evidence="10 16" id="KW-0521">NADP</keyword>
<evidence type="ECO:0000256" key="12">
    <source>
        <dbReference type="ARBA" id="ARBA00022989"/>
    </source>
</evidence>
<organism evidence="19 20">
    <name type="scientific">Plasticicumulans lactativorans</name>
    <dbReference type="NCBI Taxonomy" id="1133106"/>
    <lineage>
        <taxon>Bacteria</taxon>
        <taxon>Pseudomonadati</taxon>
        <taxon>Pseudomonadota</taxon>
        <taxon>Gammaproteobacteria</taxon>
        <taxon>Candidatus Competibacteraceae</taxon>
        <taxon>Plasticicumulans</taxon>
    </lineage>
</organism>
<feature type="transmembrane region" description="Helical" evidence="17">
    <location>
        <begin position="6"/>
        <end position="22"/>
    </location>
</feature>
<dbReference type="PIRSF" id="PIRSF000204">
    <property type="entry name" value="PNTB"/>
    <property type="match status" value="1"/>
</dbReference>
<dbReference type="GO" id="GO:0005886">
    <property type="term" value="C:plasma membrane"/>
    <property type="evidence" value="ECO:0007669"/>
    <property type="project" value="UniProtKB-SubCell"/>
</dbReference>
<evidence type="ECO:0000256" key="8">
    <source>
        <dbReference type="ARBA" id="ARBA00022519"/>
    </source>
</evidence>
<evidence type="ECO:0000313" key="19">
    <source>
        <dbReference type="EMBL" id="TCO75428.1"/>
    </source>
</evidence>
<keyword evidence="14 16" id="KW-0472">Membrane</keyword>
<feature type="transmembrane region" description="Helical" evidence="17">
    <location>
        <begin position="111"/>
        <end position="134"/>
    </location>
</feature>
<comment type="catalytic activity">
    <reaction evidence="15 16">
        <text>NAD(+) + NADPH + H(+)(in) = NADH + NADP(+) + H(+)(out)</text>
        <dbReference type="Rhea" id="RHEA:47992"/>
        <dbReference type="ChEBI" id="CHEBI:15378"/>
        <dbReference type="ChEBI" id="CHEBI:57540"/>
        <dbReference type="ChEBI" id="CHEBI:57783"/>
        <dbReference type="ChEBI" id="CHEBI:57945"/>
        <dbReference type="ChEBI" id="CHEBI:58349"/>
        <dbReference type="EC" id="7.1.1.1"/>
    </reaction>
</comment>
<evidence type="ECO:0000256" key="13">
    <source>
        <dbReference type="ARBA" id="ARBA00023027"/>
    </source>
</evidence>
<dbReference type="InterPro" id="IPR034300">
    <property type="entry name" value="PNTB-like"/>
</dbReference>
<dbReference type="OrthoDB" id="9763786at2"/>
<proteinExistence type="inferred from homology"/>
<dbReference type="SUPFAM" id="SSF52467">
    <property type="entry name" value="DHS-like NAD/FAD-binding domain"/>
    <property type="match status" value="1"/>
</dbReference>
<dbReference type="PANTHER" id="PTHR44758">
    <property type="entry name" value="NAD(P) TRANSHYDROGENASE SUBUNIT BETA"/>
    <property type="match status" value="1"/>
</dbReference>
<evidence type="ECO:0000313" key="20">
    <source>
        <dbReference type="Proteomes" id="UP000295765"/>
    </source>
</evidence>
<feature type="domain" description="NADP transhydrogenase beta-like" evidence="18">
    <location>
        <begin position="5"/>
        <end position="450"/>
    </location>
</feature>
<keyword evidence="7 16" id="KW-1003">Cell membrane</keyword>
<comment type="subunit">
    <text evidence="4">Heterodimer of an alpha and a beta chain.</text>
</comment>
<dbReference type="GO" id="GO:0050661">
    <property type="term" value="F:NADP binding"/>
    <property type="evidence" value="ECO:0007669"/>
    <property type="project" value="InterPro"/>
</dbReference>
<feature type="transmembrane region" description="Helical" evidence="17">
    <location>
        <begin position="85"/>
        <end position="105"/>
    </location>
</feature>
<feature type="transmembrane region" description="Helical" evidence="17">
    <location>
        <begin position="179"/>
        <end position="199"/>
    </location>
</feature>
<evidence type="ECO:0000256" key="10">
    <source>
        <dbReference type="ARBA" id="ARBA00022857"/>
    </source>
</evidence>
<dbReference type="EC" id="7.1.1.1" evidence="5 16"/>
<sequence length="455" mass="47542">MVLIQFVYFAAAVLFILGLKRMSSPKTARSGIVWAGAGMLLATLITLVHPGMGNYLLILIALGVGSYVAWASGRKVAMTDMPQMIAIYNGMGGGAAACIAAVELLKGSTHGASGALLGALGALIGAVSFSGSVIAWAKLDGRMKKAVRFAHQQRLNLAVFALALLLGLCVVLQSHPGAFTIVAFFLAALAFGVLMALPIGGADMPVVISLFNAFTGLAVAFEGFVLQNAAMIIAGTVVGAAGTLLTQLMAKAMNRPIRNVLFSHFGASAGGAAEETVSGSLKASEPMDAAVQMCYAAKVIIVPGYGLAVAQAQHKVWELAELLEERGVEVKFAIHPVAGRMPGHMNVLLAEAGVPYDKIFDLDEINNEFASTDVTLVIGANDVVNPVAKTNPDSPIYGMPILNADQSKQVLVVKRGQGAGFSGIENHLFYLDHTRLVYGDAQKVVAELISHVKTL</sequence>
<evidence type="ECO:0000256" key="2">
    <source>
        <dbReference type="ARBA" id="ARBA00004429"/>
    </source>
</evidence>
<evidence type="ECO:0000256" key="5">
    <source>
        <dbReference type="ARBA" id="ARBA00012943"/>
    </source>
</evidence>
<keyword evidence="12 17" id="KW-1133">Transmembrane helix</keyword>
<dbReference type="PANTHER" id="PTHR44758:SF1">
    <property type="entry name" value="NAD(P) TRANSHYDROGENASE SUBUNIT BETA"/>
    <property type="match status" value="1"/>
</dbReference>
<comment type="similarity">
    <text evidence="3 16">Belongs to the PNT beta subunit family.</text>
</comment>
<gene>
    <name evidence="19" type="ORF">EV699_1501</name>
</gene>